<evidence type="ECO:0000313" key="2">
    <source>
        <dbReference type="Proteomes" id="UP000789525"/>
    </source>
</evidence>
<gene>
    <name evidence="1" type="ORF">ACOLOM_LOCUS5585</name>
</gene>
<name>A0ACA9M881_9GLOM</name>
<organism evidence="1 2">
    <name type="scientific">Acaulospora colombiana</name>
    <dbReference type="NCBI Taxonomy" id="27376"/>
    <lineage>
        <taxon>Eukaryota</taxon>
        <taxon>Fungi</taxon>
        <taxon>Fungi incertae sedis</taxon>
        <taxon>Mucoromycota</taxon>
        <taxon>Glomeromycotina</taxon>
        <taxon>Glomeromycetes</taxon>
        <taxon>Diversisporales</taxon>
        <taxon>Acaulosporaceae</taxon>
        <taxon>Acaulospora</taxon>
    </lineage>
</organism>
<proteinExistence type="predicted"/>
<reference evidence="1" key="1">
    <citation type="submission" date="2021-06" db="EMBL/GenBank/DDBJ databases">
        <authorList>
            <person name="Kallberg Y."/>
            <person name="Tangrot J."/>
            <person name="Rosling A."/>
        </authorList>
    </citation>
    <scope>NUCLEOTIDE SEQUENCE</scope>
    <source>
        <strain evidence="1">CL356</strain>
    </source>
</reference>
<comment type="caution">
    <text evidence="1">The sequence shown here is derived from an EMBL/GenBank/DDBJ whole genome shotgun (WGS) entry which is preliminary data.</text>
</comment>
<dbReference type="EMBL" id="CAJVPT010010444">
    <property type="protein sequence ID" value="CAG8570501.1"/>
    <property type="molecule type" value="Genomic_DNA"/>
</dbReference>
<dbReference type="Proteomes" id="UP000789525">
    <property type="component" value="Unassembled WGS sequence"/>
</dbReference>
<sequence>MDDTNWGKLKLPELKSKCKELGLYVSGTKKVLVERIQNYYASNNNSANGVNNSNTGVLHVIPESKSSIDLSIQISPEDVPQNNEVKSTQGNQKEFNENESNKLMTLNINPVPRLDSALNGCVHESKLAIHDDDAKRVSSRPRPLLLHPTQVNGKLIDKVIVTKNNTGISPKKSLRDIPTSIGIRSIKSKRKKLNLIVRRPEITSEKMPSPEGRRSGGLSYHSQEPSGPVLFPMSSQPRITETQHREMVALRLCLERTDSQTVLKAEKVCRFWQYAALHAWRELCKQDFPGGLLENVLQQNPNPSTSLKFYYKRRLEIKNHNITLISRNWIGRLYENLGHTPFNQPSSLEKSNIYGIDRNLYSSNDHPYQFFVTLRFWIARFYYYTQCGGYEGLLENMPNIERVVPYIDGVWKVKLDNSEDEFVILGDTGEVIGHENIGNNGDPRREQKEEKQKDGWAIACEIRNEIIINENERIKDSMRADWASYISLQLHGQDVANNSANITAAMDTLPSIIDNLPASLIGKVITENPNYPHSIHKHITPENDPIKYTYAARYVLSNVEPFTISGTPETVPHPKVAKLLAFKHSLAECVEEIRFRETIWKKIRTTIFGETMREVVLSESVCFVQTTSRGVFVLKDTGQVIGTEDDGINYMWQMILGCGFHGERIDDPREDMVKQYFPEIQK</sequence>
<keyword evidence="2" id="KW-1185">Reference proteome</keyword>
<accession>A0ACA9M881</accession>
<evidence type="ECO:0000313" key="1">
    <source>
        <dbReference type="EMBL" id="CAG8570501.1"/>
    </source>
</evidence>
<protein>
    <submittedName>
        <fullName evidence="1">15341_t:CDS:1</fullName>
    </submittedName>
</protein>